<protein>
    <recommendedName>
        <fullName evidence="5">STI1 domain-containing protein</fullName>
    </recommendedName>
</protein>
<evidence type="ECO:0000259" key="5">
    <source>
        <dbReference type="SMART" id="SM00727"/>
    </source>
</evidence>
<keyword evidence="3" id="KW-0677">Repeat</keyword>
<evidence type="ECO:0000313" key="7">
    <source>
        <dbReference type="Proteomes" id="UP000281549"/>
    </source>
</evidence>
<evidence type="ECO:0000313" key="6">
    <source>
        <dbReference type="EMBL" id="RKP19613.1"/>
    </source>
</evidence>
<dbReference type="EMBL" id="ML005194">
    <property type="protein sequence ID" value="RKP19613.1"/>
    <property type="molecule type" value="Genomic_DNA"/>
</dbReference>
<sequence>MNQCRLATQSAGSQEEIVQNAMKDPEVQRIMTDPIMQNILQQMQSDPKALKDHLKNPMIADKIQKLIDAGIIRLG</sequence>
<evidence type="ECO:0000256" key="4">
    <source>
        <dbReference type="ARBA" id="ARBA00022803"/>
    </source>
</evidence>
<keyword evidence="4" id="KW-0802">TPR repeat</keyword>
<dbReference type="SMART" id="SM00727">
    <property type="entry name" value="STI1"/>
    <property type="match status" value="1"/>
</dbReference>
<dbReference type="GO" id="GO:0005737">
    <property type="term" value="C:cytoplasm"/>
    <property type="evidence" value="ECO:0007669"/>
    <property type="project" value="UniProtKB-SubCell"/>
</dbReference>
<accession>A0A4P9YJ46</accession>
<dbReference type="Gene3D" id="1.10.260.100">
    <property type="match status" value="1"/>
</dbReference>
<dbReference type="AlphaFoldDB" id="A0A4P9YJ46"/>
<feature type="domain" description="STI1" evidence="5">
    <location>
        <begin position="24"/>
        <end position="63"/>
    </location>
</feature>
<proteinExistence type="predicted"/>
<evidence type="ECO:0000256" key="3">
    <source>
        <dbReference type="ARBA" id="ARBA00022737"/>
    </source>
</evidence>
<organism evidence="6 7">
    <name type="scientific">Rozella allomycis (strain CSF55)</name>
    <dbReference type="NCBI Taxonomy" id="988480"/>
    <lineage>
        <taxon>Eukaryota</taxon>
        <taxon>Fungi</taxon>
        <taxon>Fungi incertae sedis</taxon>
        <taxon>Cryptomycota</taxon>
        <taxon>Cryptomycota incertae sedis</taxon>
        <taxon>Rozella</taxon>
    </lineage>
</organism>
<dbReference type="FunFam" id="1.10.260.100:FF:000002">
    <property type="entry name" value="Stress-induced-phosphoprotein 1 (Hsp70/Hsp90-organizing)"/>
    <property type="match status" value="1"/>
</dbReference>
<comment type="subcellular location">
    <subcellularLocation>
        <location evidence="1">Cytoplasm</location>
    </subcellularLocation>
</comment>
<dbReference type="InterPro" id="IPR006636">
    <property type="entry name" value="STI1_HS-bd"/>
</dbReference>
<evidence type="ECO:0000256" key="1">
    <source>
        <dbReference type="ARBA" id="ARBA00004496"/>
    </source>
</evidence>
<dbReference type="InterPro" id="IPR041243">
    <property type="entry name" value="STI1/HOP_DP"/>
</dbReference>
<gene>
    <name evidence="6" type="ORF">ROZALSC1DRAFT_13800</name>
</gene>
<dbReference type="Proteomes" id="UP000281549">
    <property type="component" value="Unassembled WGS sequence"/>
</dbReference>
<dbReference type="Pfam" id="PF17830">
    <property type="entry name" value="STI1-HOP_DP"/>
    <property type="match status" value="1"/>
</dbReference>
<keyword evidence="2" id="KW-0963">Cytoplasm</keyword>
<name>A0A4P9YJ46_ROZAC</name>
<reference evidence="7" key="1">
    <citation type="journal article" date="2018" name="Nat. Microbiol.">
        <title>Leveraging single-cell genomics to expand the fungal tree of life.</title>
        <authorList>
            <person name="Ahrendt S.R."/>
            <person name="Quandt C.A."/>
            <person name="Ciobanu D."/>
            <person name="Clum A."/>
            <person name="Salamov A."/>
            <person name="Andreopoulos B."/>
            <person name="Cheng J.F."/>
            <person name="Woyke T."/>
            <person name="Pelin A."/>
            <person name="Henrissat B."/>
            <person name="Reynolds N.K."/>
            <person name="Benny G.L."/>
            <person name="Smith M.E."/>
            <person name="James T.Y."/>
            <person name="Grigoriev I.V."/>
        </authorList>
    </citation>
    <scope>NUCLEOTIDE SEQUENCE [LARGE SCALE GENOMIC DNA]</scope>
    <source>
        <strain evidence="7">CSF55</strain>
    </source>
</reference>
<evidence type="ECO:0000256" key="2">
    <source>
        <dbReference type="ARBA" id="ARBA00022490"/>
    </source>
</evidence>